<dbReference type="VEuPathDB" id="AmoebaDB:KM1_102060"/>
<dbReference type="VEuPathDB" id="AmoebaDB:EHI8A_086070"/>
<dbReference type="EMBL" id="BDEQ01000001">
    <property type="protein sequence ID" value="GAT98231.1"/>
    <property type="molecule type" value="Genomic_DNA"/>
</dbReference>
<reference evidence="1 2" key="1">
    <citation type="submission" date="2016-05" db="EMBL/GenBank/DDBJ databases">
        <title>First whole genome sequencing of Entamoeba histolytica HM1:IMSS-clone-6.</title>
        <authorList>
            <person name="Mukherjee Avik.K."/>
            <person name="Izumyama S."/>
            <person name="Nakada-Tsukui K."/>
            <person name="Nozaki T."/>
        </authorList>
    </citation>
    <scope>NUCLEOTIDE SEQUENCE [LARGE SCALE GENOMIC DNA]</scope>
    <source>
        <strain evidence="1 2">HM1:IMSS clone 6</strain>
    </source>
</reference>
<accession>A0A5K1UXY8</accession>
<dbReference type="VEuPathDB" id="AmoebaDB:EHI_074490"/>
<organism evidence="1 2">
    <name type="scientific">Entamoeba histolytica</name>
    <dbReference type="NCBI Taxonomy" id="5759"/>
    <lineage>
        <taxon>Eukaryota</taxon>
        <taxon>Amoebozoa</taxon>
        <taxon>Evosea</taxon>
        <taxon>Archamoebae</taxon>
        <taxon>Mastigamoebida</taxon>
        <taxon>Entamoebidae</taxon>
        <taxon>Entamoeba</taxon>
    </lineage>
</organism>
<evidence type="ECO:0000313" key="1">
    <source>
        <dbReference type="EMBL" id="GAT98231.1"/>
    </source>
</evidence>
<dbReference type="AlphaFoldDB" id="A0A5K1UXY8"/>
<comment type="caution">
    <text evidence="1">The sequence shown here is derived from an EMBL/GenBank/DDBJ whole genome shotgun (WGS) entry which is preliminary data.</text>
</comment>
<protein>
    <submittedName>
        <fullName evidence="1">Uncharacterized protein</fullName>
    </submittedName>
</protein>
<gene>
    <name evidence="1" type="ORF">CL6EHI_074490</name>
</gene>
<dbReference type="VEuPathDB" id="AmoebaDB:EHI7A_075790"/>
<evidence type="ECO:0000313" key="2">
    <source>
        <dbReference type="Proteomes" id="UP000078387"/>
    </source>
</evidence>
<sequence length="299" mass="35037">MKTMGSKDLVKIFSPPINVDFLNNMFNENLLSAVMYNKILQFNQSHVIRKLNELYVDKNIFDILQLNSIELIRHFNIDSNIFLKWKHKGNKIMWLHTPVCTLILNNLLRPGSWEVIERIESNEKNEIFSIHGKLVLWLGNGTHYETDGYTTKFFEQKITSSNYYNAMKSHRTWFTLLLLSQSFRYFLSINSVNVEIMENIGQTEIFLDELKKNNHSLKCIEPILIEQSHHLNQNDVKEIRLNEDVEHSNSSSTMTTHTSMIEKIPLKETDESIKIITVNDNATHTINLFNNENDNLDDF</sequence>
<proteinExistence type="predicted"/>
<name>A0A5K1UXY8_ENTHI</name>
<dbReference type="Proteomes" id="UP000078387">
    <property type="component" value="Unassembled WGS sequence"/>
</dbReference>
<dbReference type="VEuPathDB" id="AmoebaDB:EHI5A_102520"/>